<sequence>MRIGIDARELFGKTTGVGRYLTNLLREWSDQCKIGYTFILYSPASEDQAVDLFNQLKLNDNPAFKHRSLEGGQGTLWEQTQLCKTANSDSLDVFFAPNYSAPLMLTIPFVLALHDVSFFSRPDWFNWREGVRRRLLAAKSARLAHTVLTLSQFSREEIVNHLNIKSDRIKITPLGTSGSRIEHIDSKDSHLVLFAGSCFTRRRLPDLIRAFAIVQSQESRARLA</sequence>
<dbReference type="InterPro" id="IPR028098">
    <property type="entry name" value="Glyco_trans_4-like_N"/>
</dbReference>
<protein>
    <recommendedName>
        <fullName evidence="2">Glycosyltransferase subfamily 4-like N-terminal domain-containing protein</fullName>
    </recommendedName>
</protein>
<dbReference type="Gene3D" id="3.40.50.2000">
    <property type="entry name" value="Glycogen Phosphorylase B"/>
    <property type="match status" value="1"/>
</dbReference>
<dbReference type="AlphaFoldDB" id="A0A382U8B9"/>
<reference evidence="3" key="1">
    <citation type="submission" date="2018-05" db="EMBL/GenBank/DDBJ databases">
        <authorList>
            <person name="Lanie J.A."/>
            <person name="Ng W.-L."/>
            <person name="Kazmierczak K.M."/>
            <person name="Andrzejewski T.M."/>
            <person name="Davidsen T.M."/>
            <person name="Wayne K.J."/>
            <person name="Tettelin H."/>
            <person name="Glass J.I."/>
            <person name="Rusch D."/>
            <person name="Podicherti R."/>
            <person name="Tsui H.-C.T."/>
            <person name="Winkler M.E."/>
        </authorList>
    </citation>
    <scope>NUCLEOTIDE SEQUENCE</scope>
</reference>
<proteinExistence type="predicted"/>
<evidence type="ECO:0000259" key="2">
    <source>
        <dbReference type="Pfam" id="PF13439"/>
    </source>
</evidence>
<feature type="non-terminal residue" evidence="3">
    <location>
        <position position="224"/>
    </location>
</feature>
<dbReference type="SUPFAM" id="SSF53756">
    <property type="entry name" value="UDP-Glycosyltransferase/glycogen phosphorylase"/>
    <property type="match status" value="1"/>
</dbReference>
<dbReference type="GO" id="GO:0016757">
    <property type="term" value="F:glycosyltransferase activity"/>
    <property type="evidence" value="ECO:0007669"/>
    <property type="project" value="TreeGrafter"/>
</dbReference>
<feature type="domain" description="Glycosyltransferase subfamily 4-like N-terminal" evidence="2">
    <location>
        <begin position="16"/>
        <end position="175"/>
    </location>
</feature>
<dbReference type="PANTHER" id="PTHR46401:SF2">
    <property type="entry name" value="GLYCOSYLTRANSFERASE WBBK-RELATED"/>
    <property type="match status" value="1"/>
</dbReference>
<dbReference type="GO" id="GO:0009103">
    <property type="term" value="P:lipopolysaccharide biosynthetic process"/>
    <property type="evidence" value="ECO:0007669"/>
    <property type="project" value="TreeGrafter"/>
</dbReference>
<dbReference type="PANTHER" id="PTHR46401">
    <property type="entry name" value="GLYCOSYLTRANSFERASE WBBK-RELATED"/>
    <property type="match status" value="1"/>
</dbReference>
<evidence type="ECO:0000313" key="3">
    <source>
        <dbReference type="EMBL" id="SVD30550.1"/>
    </source>
</evidence>
<dbReference type="Pfam" id="PF13439">
    <property type="entry name" value="Glyco_transf_4"/>
    <property type="match status" value="1"/>
</dbReference>
<organism evidence="3">
    <name type="scientific">marine metagenome</name>
    <dbReference type="NCBI Taxonomy" id="408172"/>
    <lineage>
        <taxon>unclassified sequences</taxon>
        <taxon>metagenomes</taxon>
        <taxon>ecological metagenomes</taxon>
    </lineage>
</organism>
<dbReference type="EMBL" id="UINC01142297">
    <property type="protein sequence ID" value="SVD30550.1"/>
    <property type="molecule type" value="Genomic_DNA"/>
</dbReference>
<name>A0A382U8B9_9ZZZZ</name>
<keyword evidence="1" id="KW-0808">Transferase</keyword>
<gene>
    <name evidence="3" type="ORF">METZ01_LOCUS383404</name>
</gene>
<evidence type="ECO:0000256" key="1">
    <source>
        <dbReference type="ARBA" id="ARBA00022679"/>
    </source>
</evidence>
<accession>A0A382U8B9</accession>